<dbReference type="EMBL" id="KE345308">
    <property type="protein sequence ID" value="EXC00261.1"/>
    <property type="molecule type" value="Genomic_DNA"/>
</dbReference>
<dbReference type="Proteomes" id="UP000030645">
    <property type="component" value="Unassembled WGS sequence"/>
</dbReference>
<dbReference type="AlphaFoldDB" id="W9SD13"/>
<organism evidence="1 2">
    <name type="scientific">Morus notabilis</name>
    <dbReference type="NCBI Taxonomy" id="981085"/>
    <lineage>
        <taxon>Eukaryota</taxon>
        <taxon>Viridiplantae</taxon>
        <taxon>Streptophyta</taxon>
        <taxon>Embryophyta</taxon>
        <taxon>Tracheophyta</taxon>
        <taxon>Spermatophyta</taxon>
        <taxon>Magnoliopsida</taxon>
        <taxon>eudicotyledons</taxon>
        <taxon>Gunneridae</taxon>
        <taxon>Pentapetalae</taxon>
        <taxon>rosids</taxon>
        <taxon>fabids</taxon>
        <taxon>Rosales</taxon>
        <taxon>Moraceae</taxon>
        <taxon>Moreae</taxon>
        <taxon>Morus</taxon>
    </lineage>
</organism>
<accession>W9SD13</accession>
<proteinExistence type="predicted"/>
<sequence>MQNIGVPSHVELVALLSQNDGPQALTLHPTAQDHRLWHSNGTAMEHPDWSVLALASKARVGLNSSAFIYFFQLRQKREKINR</sequence>
<evidence type="ECO:0000313" key="2">
    <source>
        <dbReference type="Proteomes" id="UP000030645"/>
    </source>
</evidence>
<name>W9SD13_9ROSA</name>
<keyword evidence="2" id="KW-1185">Reference proteome</keyword>
<gene>
    <name evidence="1" type="ORF">L484_010369</name>
</gene>
<protein>
    <submittedName>
        <fullName evidence="1">Uncharacterized protein</fullName>
    </submittedName>
</protein>
<evidence type="ECO:0000313" key="1">
    <source>
        <dbReference type="EMBL" id="EXC00261.1"/>
    </source>
</evidence>
<reference evidence="2" key="1">
    <citation type="submission" date="2013-01" db="EMBL/GenBank/DDBJ databases">
        <title>Draft Genome Sequence of a Mulberry Tree, Morus notabilis C.K. Schneid.</title>
        <authorList>
            <person name="He N."/>
            <person name="Zhao S."/>
        </authorList>
    </citation>
    <scope>NUCLEOTIDE SEQUENCE</scope>
</reference>